<organism evidence="11 12">
    <name type="scientific">Sulfurirhabdus autotrophica</name>
    <dbReference type="NCBI Taxonomy" id="1706046"/>
    <lineage>
        <taxon>Bacteria</taxon>
        <taxon>Pseudomonadati</taxon>
        <taxon>Pseudomonadota</taxon>
        <taxon>Betaproteobacteria</taxon>
        <taxon>Nitrosomonadales</taxon>
        <taxon>Sulfuricellaceae</taxon>
        <taxon>Sulfurirhabdus</taxon>
    </lineage>
</organism>
<comment type="similarity">
    <text evidence="3">Belongs to the ATPase gamma chain family.</text>
</comment>
<keyword evidence="8" id="KW-0139">CF(1)</keyword>
<keyword evidence="5" id="KW-0375">Hydrogen ion transport</keyword>
<proteinExistence type="inferred from homology"/>
<reference evidence="11 12" key="1">
    <citation type="submission" date="2019-03" db="EMBL/GenBank/DDBJ databases">
        <title>Genomic Encyclopedia of Type Strains, Phase IV (KMG-IV): sequencing the most valuable type-strain genomes for metagenomic binning, comparative biology and taxonomic classification.</title>
        <authorList>
            <person name="Goeker M."/>
        </authorList>
    </citation>
    <scope>NUCLEOTIDE SEQUENCE [LARGE SCALE GENOMIC DNA]</scope>
    <source>
        <strain evidence="11 12">DSM 100309</strain>
    </source>
</reference>
<comment type="caution">
    <text evidence="11">The sequence shown here is derived from an EMBL/GenBank/DDBJ whole genome shotgun (WGS) entry which is preliminary data.</text>
</comment>
<accession>A0A4R3YDR7</accession>
<evidence type="ECO:0000256" key="1">
    <source>
        <dbReference type="ARBA" id="ARBA00003456"/>
    </source>
</evidence>
<comment type="subcellular location">
    <subcellularLocation>
        <location evidence="2">Membrane</location>
        <topology evidence="2">Peripheral membrane protein</topology>
    </subcellularLocation>
</comment>
<sequence>MSRRRNLQQRVESLGEIQSIMGAMKNLAFMETRKLAQFLTSQQQSVASIELAANDFVSFYGNTLPQHKAINEVYLVIGSERGFCGDFNEKLVEVVFSYQPDMTIQPPIVAIGNRLESKLRNQPSLVTIIEGASVTEEVEPIITQIANRLVEMQKALTQGTVLGVTAFYHSDEANGIKVRRLLPLPKTTQPDLHYSHPPLLNLAPLEFYAGLTEHYLYAALHETIYSSLMVENRYRLEHMDNAIRQMDKKLSQLKLKYNALRQEEIIEEIEIIMLSVETLTSSTT</sequence>
<dbReference type="GO" id="GO:0046933">
    <property type="term" value="F:proton-transporting ATP synthase activity, rotational mechanism"/>
    <property type="evidence" value="ECO:0007669"/>
    <property type="project" value="InterPro"/>
</dbReference>
<dbReference type="EMBL" id="SMCO01000001">
    <property type="protein sequence ID" value="TCV90277.1"/>
    <property type="molecule type" value="Genomic_DNA"/>
</dbReference>
<dbReference type="Gene3D" id="1.10.287.80">
    <property type="entry name" value="ATP synthase, gamma subunit, helix hairpin domain"/>
    <property type="match status" value="1"/>
</dbReference>
<evidence type="ECO:0000256" key="9">
    <source>
        <dbReference type="ARBA" id="ARBA00023310"/>
    </source>
</evidence>
<evidence type="ECO:0000256" key="10">
    <source>
        <dbReference type="SAM" id="Coils"/>
    </source>
</evidence>
<dbReference type="OrthoDB" id="187217at2"/>
<evidence type="ECO:0000256" key="2">
    <source>
        <dbReference type="ARBA" id="ARBA00004170"/>
    </source>
</evidence>
<dbReference type="GO" id="GO:0045259">
    <property type="term" value="C:proton-transporting ATP synthase complex"/>
    <property type="evidence" value="ECO:0007669"/>
    <property type="project" value="UniProtKB-KW"/>
</dbReference>
<dbReference type="Pfam" id="PF00231">
    <property type="entry name" value="ATP-synt"/>
    <property type="match status" value="1"/>
</dbReference>
<evidence type="ECO:0000313" key="12">
    <source>
        <dbReference type="Proteomes" id="UP000295367"/>
    </source>
</evidence>
<feature type="coiled-coil region" evidence="10">
    <location>
        <begin position="236"/>
        <end position="263"/>
    </location>
</feature>
<keyword evidence="7" id="KW-0472">Membrane</keyword>
<evidence type="ECO:0000256" key="4">
    <source>
        <dbReference type="ARBA" id="ARBA00022448"/>
    </source>
</evidence>
<keyword evidence="9" id="KW-0066">ATP synthesis</keyword>
<keyword evidence="6" id="KW-0406">Ion transport</keyword>
<evidence type="ECO:0000256" key="3">
    <source>
        <dbReference type="ARBA" id="ARBA00007681"/>
    </source>
</evidence>
<keyword evidence="10" id="KW-0175">Coiled coil</keyword>
<gene>
    <name evidence="11" type="ORF">EDC63_101247</name>
</gene>
<evidence type="ECO:0000256" key="8">
    <source>
        <dbReference type="ARBA" id="ARBA00023196"/>
    </source>
</evidence>
<dbReference type="Proteomes" id="UP000295367">
    <property type="component" value="Unassembled WGS sequence"/>
</dbReference>
<keyword evidence="4" id="KW-0813">Transport</keyword>
<evidence type="ECO:0000256" key="6">
    <source>
        <dbReference type="ARBA" id="ARBA00023065"/>
    </source>
</evidence>
<comment type="function">
    <text evidence="1">Produces ATP from ADP in the presence of a proton gradient across the membrane. The gamma chain is believed to be important in regulating ATPase activity and the flow of protons through the CF(0) complex.</text>
</comment>
<dbReference type="InterPro" id="IPR000131">
    <property type="entry name" value="ATP_synth_F1_gsu"/>
</dbReference>
<dbReference type="AlphaFoldDB" id="A0A4R3YDR7"/>
<protein>
    <submittedName>
        <fullName evidence="11">F-type H+-transporting ATPase subunit gamma</fullName>
    </submittedName>
</protein>
<name>A0A4R3YDR7_9PROT</name>
<dbReference type="Gene3D" id="3.40.1380.10">
    <property type="match status" value="1"/>
</dbReference>
<evidence type="ECO:0000256" key="5">
    <source>
        <dbReference type="ARBA" id="ARBA00022781"/>
    </source>
</evidence>
<keyword evidence="12" id="KW-1185">Reference proteome</keyword>
<dbReference type="PRINTS" id="PR00126">
    <property type="entry name" value="ATPASEGAMMA"/>
</dbReference>
<evidence type="ECO:0000313" key="11">
    <source>
        <dbReference type="EMBL" id="TCV90277.1"/>
    </source>
</evidence>
<dbReference type="SUPFAM" id="SSF52943">
    <property type="entry name" value="ATP synthase (F1-ATPase), gamma subunit"/>
    <property type="match status" value="1"/>
</dbReference>
<dbReference type="RefSeq" id="WP_124947760.1">
    <property type="nucleotide sequence ID" value="NZ_BHVT01000073.1"/>
</dbReference>
<evidence type="ECO:0000256" key="7">
    <source>
        <dbReference type="ARBA" id="ARBA00023136"/>
    </source>
</evidence>
<dbReference type="InterPro" id="IPR035968">
    <property type="entry name" value="ATP_synth_F1_ATPase_gsu"/>
</dbReference>